<dbReference type="Proteomes" id="UP000703269">
    <property type="component" value="Unassembled WGS sequence"/>
</dbReference>
<dbReference type="PANTHER" id="PTHR38248">
    <property type="entry name" value="FUNK1 6"/>
    <property type="match status" value="1"/>
</dbReference>
<reference evidence="3 4" key="1">
    <citation type="submission" date="2021-08" db="EMBL/GenBank/DDBJ databases">
        <title>Draft Genome Sequence of Phanerochaete sordida strain YK-624.</title>
        <authorList>
            <person name="Mori T."/>
            <person name="Dohra H."/>
            <person name="Suzuki T."/>
            <person name="Kawagishi H."/>
            <person name="Hirai H."/>
        </authorList>
    </citation>
    <scope>NUCLEOTIDE SEQUENCE [LARGE SCALE GENOMIC DNA]</scope>
    <source>
        <strain evidence="3 4">YK-624</strain>
    </source>
</reference>
<gene>
    <name evidence="3" type="ORF">PsYK624_026330</name>
</gene>
<feature type="compositionally biased region" description="Basic residues" evidence="1">
    <location>
        <begin position="797"/>
        <end position="807"/>
    </location>
</feature>
<feature type="region of interest" description="Disordered" evidence="1">
    <location>
        <begin position="866"/>
        <end position="984"/>
    </location>
</feature>
<dbReference type="EMBL" id="BPQB01000004">
    <property type="protein sequence ID" value="GJE86553.1"/>
    <property type="molecule type" value="Genomic_DNA"/>
</dbReference>
<keyword evidence="4" id="KW-1185">Reference proteome</keyword>
<dbReference type="SUPFAM" id="SSF56112">
    <property type="entry name" value="Protein kinase-like (PK-like)"/>
    <property type="match status" value="1"/>
</dbReference>
<feature type="compositionally biased region" description="Acidic residues" evidence="1">
    <location>
        <begin position="218"/>
        <end position="227"/>
    </location>
</feature>
<feature type="compositionally biased region" description="Acidic residues" evidence="1">
    <location>
        <begin position="941"/>
        <end position="957"/>
    </location>
</feature>
<dbReference type="PROSITE" id="PS00109">
    <property type="entry name" value="PROTEIN_KINASE_TYR"/>
    <property type="match status" value="1"/>
</dbReference>
<feature type="compositionally biased region" description="Polar residues" evidence="1">
    <location>
        <begin position="867"/>
        <end position="878"/>
    </location>
</feature>
<feature type="region of interest" description="Disordered" evidence="1">
    <location>
        <begin position="732"/>
        <end position="755"/>
    </location>
</feature>
<accession>A0A9P3G083</accession>
<feature type="domain" description="Fungal-type protein kinase" evidence="2">
    <location>
        <begin position="258"/>
        <end position="618"/>
    </location>
</feature>
<dbReference type="AlphaFoldDB" id="A0A9P3G083"/>
<sequence>MDPMYVYIPASQFKRKYAYRGGKLDNEQRKRIRLPTKLRSVVADITSKNKDKKKGGIAKLEDPMYPILVESMNSVMELAGYDARFKIVGHNPENNVWDSKPDIVLYPLHDTDAKTAYTNNLTEQQLEEQPDVARCAWAFMLTVMEVKSEDARAGFYARAGRRKKKQQQGGQEEEAMMDVDEEEHETGEDGHGTEGDAGGEPSVDIESRGAEASASDEASFEETDYSDIDFSAPPDDALPGDMPPMSAEAFINTSGVGNKARAQHAKYASQIMLRQHRTHVITFSLSGEEVRVYRWDRAGCVMTEPINLVENPWDFFDLLYALARIAKRDERVWGYDETVTKATKKEIQLLEDYEPPNDYQKSMKKLILANKTFYPIYKVACPSVSMDKSEHEGAAMHFLIGRYISGHGTPVGRCTRGYIAFKMHEDKSQHALCFMKDQWRAKLRKPELDAYRALHRAKTPFIPTPIAGGDVGIRRTAQHTLTQDYLHPTASKQKAYTRVHTRLVTKEVCQPLETYKSSKDLLLALFCAAKAHSVAWTEAHILHRDISSGNIMINSADGVGMLIDWDLSKAEEDFGKPPCEPGGMSGTWPFMSCLSLQYPMKPPQVADDLEALIWLALFFAFRFHEHALSSKPLEHPLTENIRSANRENKPLHDHINSVFYEERQTGGFFVGGKRKYGVIMLSDKQPPIELTHQDSLLDTFIRRAFALLKEHHLAVDLESLQKYLPKIHNERASARTTPPLSNNAQPAPSTPTPEVDGLAAAAAMGLFDGIKLSGINLAENTTVAPAAGPSRPTRALPTRKTKTRKSSRPAQITQPANPSPSSNAHRRVFDTHDELLALFAALLSPQSAIRNDNDYYYDQFISLGDGTINNTGERNSVVETKRSGSSKRTKAEAAADEDEASAEESVSQRRRAKKAKTARKQGKRKGKRTHKNKKAQTAGDSDVENEGENDSEVEVLEDAPPATRKGKGRARSPPPRAITPEIIDLTEADELWDELPELRTPTHQRMESRLLLPRSAERPPPGRSSIAPMRLPGTPRTTRKAHFR</sequence>
<feature type="compositionally biased region" description="Polar residues" evidence="1">
    <location>
        <begin position="808"/>
        <end position="823"/>
    </location>
</feature>
<feature type="compositionally biased region" description="Basic residues" evidence="1">
    <location>
        <begin position="908"/>
        <end position="934"/>
    </location>
</feature>
<dbReference type="PANTHER" id="PTHR38248:SF2">
    <property type="entry name" value="FUNK1 11"/>
    <property type="match status" value="1"/>
</dbReference>
<dbReference type="InterPro" id="IPR040976">
    <property type="entry name" value="Pkinase_fungal"/>
</dbReference>
<organism evidence="3 4">
    <name type="scientific">Phanerochaete sordida</name>
    <dbReference type="NCBI Taxonomy" id="48140"/>
    <lineage>
        <taxon>Eukaryota</taxon>
        <taxon>Fungi</taxon>
        <taxon>Dikarya</taxon>
        <taxon>Basidiomycota</taxon>
        <taxon>Agaricomycotina</taxon>
        <taxon>Agaricomycetes</taxon>
        <taxon>Polyporales</taxon>
        <taxon>Phanerochaetaceae</taxon>
        <taxon>Phanerochaete</taxon>
    </lineage>
</organism>
<dbReference type="Pfam" id="PF17667">
    <property type="entry name" value="Pkinase_fungal"/>
    <property type="match status" value="1"/>
</dbReference>
<dbReference type="OrthoDB" id="2802734at2759"/>
<feature type="region of interest" description="Disordered" evidence="1">
    <location>
        <begin position="158"/>
        <end position="239"/>
    </location>
</feature>
<feature type="compositionally biased region" description="Acidic residues" evidence="1">
    <location>
        <begin position="171"/>
        <end position="186"/>
    </location>
</feature>
<feature type="compositionally biased region" description="Polar residues" evidence="1">
    <location>
        <begin position="734"/>
        <end position="747"/>
    </location>
</feature>
<feature type="region of interest" description="Disordered" evidence="1">
    <location>
        <begin position="783"/>
        <end position="825"/>
    </location>
</feature>
<name>A0A9P3G083_9APHY</name>
<evidence type="ECO:0000313" key="4">
    <source>
        <dbReference type="Proteomes" id="UP000703269"/>
    </source>
</evidence>
<dbReference type="InterPro" id="IPR011009">
    <property type="entry name" value="Kinase-like_dom_sf"/>
</dbReference>
<proteinExistence type="predicted"/>
<dbReference type="Gene3D" id="1.10.510.10">
    <property type="entry name" value="Transferase(Phosphotransferase) domain 1"/>
    <property type="match status" value="1"/>
</dbReference>
<protein>
    <recommendedName>
        <fullName evidence="2">Fungal-type protein kinase domain-containing protein</fullName>
    </recommendedName>
</protein>
<comment type="caution">
    <text evidence="3">The sequence shown here is derived from an EMBL/GenBank/DDBJ whole genome shotgun (WGS) entry which is preliminary data.</text>
</comment>
<dbReference type="InterPro" id="IPR008266">
    <property type="entry name" value="Tyr_kinase_AS"/>
</dbReference>
<evidence type="ECO:0000313" key="3">
    <source>
        <dbReference type="EMBL" id="GJE86553.1"/>
    </source>
</evidence>
<dbReference type="GO" id="GO:0004672">
    <property type="term" value="F:protein kinase activity"/>
    <property type="evidence" value="ECO:0007669"/>
    <property type="project" value="InterPro"/>
</dbReference>
<evidence type="ECO:0000256" key="1">
    <source>
        <dbReference type="SAM" id="MobiDB-lite"/>
    </source>
</evidence>
<evidence type="ECO:0000259" key="2">
    <source>
        <dbReference type="Pfam" id="PF17667"/>
    </source>
</evidence>
<feature type="region of interest" description="Disordered" evidence="1">
    <location>
        <begin position="997"/>
        <end position="1044"/>
    </location>
</feature>